<evidence type="ECO:0000313" key="2">
    <source>
        <dbReference type="EMBL" id="QJH96662.1"/>
    </source>
</evidence>
<proteinExistence type="predicted"/>
<dbReference type="EMBL" id="MT144039">
    <property type="protein sequence ID" value="QJA47344.1"/>
    <property type="molecule type" value="Genomic_DNA"/>
</dbReference>
<name>A0A6H1ZIF7_9ZZZZ</name>
<reference evidence="1" key="1">
    <citation type="submission" date="2020-03" db="EMBL/GenBank/DDBJ databases">
        <title>The deep terrestrial virosphere.</title>
        <authorList>
            <person name="Holmfeldt K."/>
            <person name="Nilsson E."/>
            <person name="Simone D."/>
            <person name="Lopez-Fernandez M."/>
            <person name="Wu X."/>
            <person name="de Brujin I."/>
            <person name="Lundin D."/>
            <person name="Andersson A."/>
            <person name="Bertilsson S."/>
            <person name="Dopson M."/>
        </authorList>
    </citation>
    <scope>NUCLEOTIDE SEQUENCE</scope>
    <source>
        <strain evidence="1">TM448A00646</strain>
        <strain evidence="2">TM448B00781</strain>
    </source>
</reference>
<dbReference type="EMBL" id="MT144657">
    <property type="protein sequence ID" value="QJH96662.1"/>
    <property type="molecule type" value="Genomic_DNA"/>
</dbReference>
<accession>A0A6H1ZIF7</accession>
<dbReference type="AlphaFoldDB" id="A0A6H1ZIF7"/>
<gene>
    <name evidence="1" type="ORF">TM448A00646_0050</name>
    <name evidence="2" type="ORF">TM448B00781_0050</name>
</gene>
<protein>
    <submittedName>
        <fullName evidence="1">Uncharacterized protein</fullName>
    </submittedName>
</protein>
<sequence length="203" mass="22763">MPNYIEHAKQLQISTDDVAEWVGLHYGRSFERESMEKRTEWVERYAEAHGIQQPTTSREVSNPQAVPGHLPVELEWSITGDTPEIGVSVRGYFVTNPLYDEGQIDRVDPMEWWGVPEAQAKLIVDLNEELPEAVDDAINAVCRRLQTTAGLGDGAEVHFNDTALRNKLMEVFAEYIVAEVNDARKALSKEPVKVADDSPSPSM</sequence>
<organism evidence="1">
    <name type="scientific">viral metagenome</name>
    <dbReference type="NCBI Taxonomy" id="1070528"/>
    <lineage>
        <taxon>unclassified sequences</taxon>
        <taxon>metagenomes</taxon>
        <taxon>organismal metagenomes</taxon>
    </lineage>
</organism>
<evidence type="ECO:0000313" key="1">
    <source>
        <dbReference type="EMBL" id="QJA47344.1"/>
    </source>
</evidence>